<dbReference type="FunFam" id="2.60.40.1120:FF:000003">
    <property type="entry name" value="Outer membrane protein Omp121"/>
    <property type="match status" value="1"/>
</dbReference>
<evidence type="ECO:0000256" key="5">
    <source>
        <dbReference type="ARBA" id="ARBA00023136"/>
    </source>
</evidence>
<keyword evidence="4 7" id="KW-0812">Transmembrane</keyword>
<name>A0A173RKZ3_PARDI</name>
<reference evidence="11" key="2">
    <citation type="submission" date="2021-10" db="EMBL/GenBank/DDBJ databases">
        <title>Collection of gut derived symbiotic bacterial strains cultured from healthy donors.</title>
        <authorList>
            <person name="Lin H."/>
            <person name="Littmann E."/>
            <person name="Kohout C."/>
            <person name="Pamer E.G."/>
        </authorList>
    </citation>
    <scope>NUCLEOTIDE SEQUENCE</scope>
    <source>
        <strain evidence="11">DFI.2.94</strain>
    </source>
</reference>
<evidence type="ECO:0000313" key="11">
    <source>
        <dbReference type="EMBL" id="MCB6516374.1"/>
    </source>
</evidence>
<dbReference type="InterPro" id="IPR023996">
    <property type="entry name" value="TonB-dep_OMP_SusC/RagA"/>
</dbReference>
<keyword evidence="6 7" id="KW-0998">Cell outer membrane</keyword>
<dbReference type="EMBL" id="JAJCNI010000001">
    <property type="protein sequence ID" value="MCB6516374.1"/>
    <property type="molecule type" value="Genomic_DNA"/>
</dbReference>
<dbReference type="Gene3D" id="2.170.130.10">
    <property type="entry name" value="TonB-dependent receptor, plug domain"/>
    <property type="match status" value="1"/>
</dbReference>
<dbReference type="InterPro" id="IPR008969">
    <property type="entry name" value="CarboxyPept-like_regulatory"/>
</dbReference>
<protein>
    <submittedName>
        <fullName evidence="10">Outer membrane cobalamin receptor protein</fullName>
    </submittedName>
    <submittedName>
        <fullName evidence="11">TonB-dependent receptor</fullName>
    </submittedName>
</protein>
<dbReference type="Pfam" id="PF13715">
    <property type="entry name" value="CarbopepD_reg_2"/>
    <property type="match status" value="1"/>
</dbReference>
<keyword evidence="3 7" id="KW-1134">Transmembrane beta strand</keyword>
<dbReference type="NCBIfam" id="TIGR04056">
    <property type="entry name" value="OMP_RagA_SusC"/>
    <property type="match status" value="1"/>
</dbReference>
<dbReference type="Gene3D" id="2.60.40.1120">
    <property type="entry name" value="Carboxypeptidase-like, regulatory domain"/>
    <property type="match status" value="1"/>
</dbReference>
<dbReference type="Pfam" id="PF07715">
    <property type="entry name" value="Plug"/>
    <property type="match status" value="1"/>
</dbReference>
<dbReference type="RefSeq" id="WP_005862200.1">
    <property type="nucleotide sequence ID" value="NZ_BAABYH010000001.1"/>
</dbReference>
<proteinExistence type="inferred from homology"/>
<dbReference type="SUPFAM" id="SSF56935">
    <property type="entry name" value="Porins"/>
    <property type="match status" value="1"/>
</dbReference>
<reference evidence="10 12" key="1">
    <citation type="submission" date="2015-09" db="EMBL/GenBank/DDBJ databases">
        <authorList>
            <consortium name="Pathogen Informatics"/>
        </authorList>
    </citation>
    <scope>NUCLEOTIDE SEQUENCE [LARGE SCALE GENOMIC DNA]</scope>
    <source>
        <strain evidence="10 12">2789STDY5608872</strain>
    </source>
</reference>
<dbReference type="InterPro" id="IPR012910">
    <property type="entry name" value="Plug_dom"/>
</dbReference>
<dbReference type="EMBL" id="CYXP01000001">
    <property type="protein sequence ID" value="CUM78319.1"/>
    <property type="molecule type" value="Genomic_DNA"/>
</dbReference>
<dbReference type="SUPFAM" id="SSF49464">
    <property type="entry name" value="Carboxypeptidase regulatory domain-like"/>
    <property type="match status" value="1"/>
</dbReference>
<evidence type="ECO:0000259" key="9">
    <source>
        <dbReference type="Pfam" id="PF07715"/>
    </source>
</evidence>
<evidence type="ECO:0000256" key="2">
    <source>
        <dbReference type="ARBA" id="ARBA00022448"/>
    </source>
</evidence>
<dbReference type="PROSITE" id="PS52016">
    <property type="entry name" value="TONB_DEPENDENT_REC_3"/>
    <property type="match status" value="1"/>
</dbReference>
<feature type="signal peptide" evidence="8">
    <location>
        <begin position="1"/>
        <end position="31"/>
    </location>
</feature>
<evidence type="ECO:0000313" key="10">
    <source>
        <dbReference type="EMBL" id="CUM78319.1"/>
    </source>
</evidence>
<evidence type="ECO:0000256" key="7">
    <source>
        <dbReference type="PROSITE-ProRule" id="PRU01360"/>
    </source>
</evidence>
<keyword evidence="10" id="KW-0675">Receptor</keyword>
<evidence type="ECO:0000256" key="6">
    <source>
        <dbReference type="ARBA" id="ARBA00023237"/>
    </source>
</evidence>
<keyword evidence="5 7" id="KW-0472">Membrane</keyword>
<comment type="similarity">
    <text evidence="7">Belongs to the TonB-dependent receptor family.</text>
</comment>
<feature type="chain" id="PRO_5008010885" evidence="8">
    <location>
        <begin position="32"/>
        <end position="1100"/>
    </location>
</feature>
<evidence type="ECO:0000256" key="1">
    <source>
        <dbReference type="ARBA" id="ARBA00004571"/>
    </source>
</evidence>
<dbReference type="NCBIfam" id="TIGR04057">
    <property type="entry name" value="SusC_RagA_signa"/>
    <property type="match status" value="1"/>
</dbReference>
<evidence type="ECO:0000313" key="12">
    <source>
        <dbReference type="Proteomes" id="UP000095591"/>
    </source>
</evidence>
<dbReference type="InterPro" id="IPR037066">
    <property type="entry name" value="Plug_dom_sf"/>
</dbReference>
<organism evidence="10 12">
    <name type="scientific">Parabacteroides distasonis</name>
    <dbReference type="NCBI Taxonomy" id="823"/>
    <lineage>
        <taxon>Bacteria</taxon>
        <taxon>Pseudomonadati</taxon>
        <taxon>Bacteroidota</taxon>
        <taxon>Bacteroidia</taxon>
        <taxon>Bacteroidales</taxon>
        <taxon>Tannerellaceae</taxon>
        <taxon>Parabacteroides</taxon>
    </lineage>
</organism>
<feature type="domain" description="TonB-dependent receptor plug" evidence="9">
    <location>
        <begin position="221"/>
        <end position="328"/>
    </location>
</feature>
<dbReference type="InterPro" id="IPR039426">
    <property type="entry name" value="TonB-dep_rcpt-like"/>
</dbReference>
<dbReference type="Proteomes" id="UP000095591">
    <property type="component" value="Unassembled WGS sequence"/>
</dbReference>
<dbReference type="AlphaFoldDB" id="A0A173RKZ3"/>
<keyword evidence="2 7" id="KW-0813">Transport</keyword>
<dbReference type="Gene3D" id="2.40.170.20">
    <property type="entry name" value="TonB-dependent receptor, beta-barrel domain"/>
    <property type="match status" value="1"/>
</dbReference>
<dbReference type="GO" id="GO:0009279">
    <property type="term" value="C:cell outer membrane"/>
    <property type="evidence" value="ECO:0007669"/>
    <property type="project" value="UniProtKB-SubCell"/>
</dbReference>
<evidence type="ECO:0000256" key="3">
    <source>
        <dbReference type="ARBA" id="ARBA00022452"/>
    </source>
</evidence>
<dbReference type="InterPro" id="IPR036942">
    <property type="entry name" value="Beta-barrel_TonB_sf"/>
</dbReference>
<sequence>MEMNYFKKTGKMMVAACMLAGLPFIPGTVSASELQTQMMSVQMESTTLKELFDLIEEKFNYTFLIRNNDINLNERISIDMSNRSVEEILTTALKNQHADFVVNNNRIVVYKSSSNPNELRNTERMVAQQTITISGTIVDAVTGEPVIGANVLVKGTTNGTSTDFDGKFSLEAPAGATLVVSYIGYVNHEVKATSAPMTIRIKEDTQNLEEVVVVGYGVQKKESLTGAMQVVSNEKLLDATSPTVENLLSGKAPGVQVTSGGGQPGAAGKVVIRGKSTVNGSTDPLWIVDGVIVGTEAGSLNPADIESMSILKDAASTAIYGSQGANGVIVVTTKKGKIGKATINASVKMGVNQLHRGNMNMMNGEELYDYYKSFANQDALPSYFTEDLRNRNFDWWKEGTHLGFAQDYNVSVSGGSEKIKTYTSVGYYNEDGAVKGYDYKRYNLRFNVDYQATDWLTIKPKVWATRSDVMDQQQDLGAIMYVNFPWDSPYDENGDLIQQYRPTTWINSDATNYLYDLQWNYEKKTSYEFMGNFDFDIKFTDWLTFASVNNYKYNSILFKSYQDPRSKKGEADNGLLQDKTTASYRVYSNQLLRFNKVFDKHSINAILAYEWNTFTQEIKDQTAASFAPGFSVADVATTPKTIKGEQKEWAVQSYLFNANYAYDNRYLLSFSFRRDGASNFGTDAKYGNFFSVSGGWNIHQEEFFKAKDWVQQLKLRASYGSVGNRPTELYSQYTVYAMSTGYNGDPGAVIEQKENKNLTWEKTYTAGVGIDAILFDRLTINLDYYNKKTTDLLYKVPLPGVTGIVGIYRNVGAVKNNGFEVSMNVDILKGGDWSWSVAANLGLNRNKITELYGGKSEIITSNAGSSYAISMDKILTPGQDVDTWYGTEWAGVDPETGSPLWYTTNENGERVTTSNYSDASKHQTIIGKLSPDFYGGFSTDLSWKNIDLSAVFGYSVGGDIYNYDRSMYDSDGAYVNYNQMNLKEGWNRWEKPGDIATHPKAEYGNKSQSSKGSSRYLEDASYLRLRSLTLGYTLPWKIQYVDNIRLSFSGENLFVLSGFSGVDPELPAEVGNKYKAGSVGVAISPYPQARKFMFGLNVTF</sequence>
<evidence type="ECO:0000256" key="8">
    <source>
        <dbReference type="SAM" id="SignalP"/>
    </source>
</evidence>
<comment type="subcellular location">
    <subcellularLocation>
        <location evidence="1 7">Cell outer membrane</location>
        <topology evidence="1 7">Multi-pass membrane protein</topology>
    </subcellularLocation>
</comment>
<evidence type="ECO:0000256" key="4">
    <source>
        <dbReference type="ARBA" id="ARBA00022692"/>
    </source>
</evidence>
<keyword evidence="8" id="KW-0732">Signal</keyword>
<gene>
    <name evidence="10" type="ORF">ERS852429_00550</name>
    <name evidence="11" type="ORF">LI194_00995</name>
</gene>
<accession>A0A173RKZ3</accession>
<dbReference type="Proteomes" id="UP001198806">
    <property type="component" value="Unassembled WGS sequence"/>
</dbReference>
<dbReference type="InterPro" id="IPR023997">
    <property type="entry name" value="TonB-dep_OMP_SusC/RagA_CS"/>
</dbReference>